<protein>
    <submittedName>
        <fullName evidence="1">Uncharacterized protein</fullName>
    </submittedName>
</protein>
<reference evidence="1 2" key="1">
    <citation type="submission" date="2015-11" db="EMBL/GenBank/DDBJ databases">
        <title>Expanding the genomic diversity of Burkholderia species for the development of highly accurate diagnostics.</title>
        <authorList>
            <person name="Sahl J."/>
            <person name="Keim P."/>
            <person name="Wagner D."/>
        </authorList>
    </citation>
    <scope>NUCLEOTIDE SEQUENCE [LARGE SCALE GENOMIC DNA]</scope>
    <source>
        <strain evidence="1 2">MSMB574WGS</strain>
    </source>
</reference>
<evidence type="ECO:0000313" key="2">
    <source>
        <dbReference type="Proteomes" id="UP000061512"/>
    </source>
</evidence>
<dbReference type="AlphaFoldDB" id="A0A132EXL3"/>
<gene>
    <name evidence="1" type="ORF">WT57_24055</name>
</gene>
<dbReference type="Proteomes" id="UP000061512">
    <property type="component" value="Unassembled WGS sequence"/>
</dbReference>
<evidence type="ECO:0000313" key="1">
    <source>
        <dbReference type="EMBL" id="KWF62908.1"/>
    </source>
</evidence>
<dbReference type="RefSeq" id="WP_060299526.1">
    <property type="nucleotide sequence ID" value="NZ_LPJX01000048.1"/>
</dbReference>
<dbReference type="EMBL" id="LPJX01000048">
    <property type="protein sequence ID" value="KWF62908.1"/>
    <property type="molecule type" value="Genomic_DNA"/>
</dbReference>
<accession>A0A132EXL3</accession>
<proteinExistence type="predicted"/>
<sequence>MKDAFGVRRIKGDIVEAICKNHFAAMGFQIENAGVEHFASQFANRSSRARSDAGRSNASKIQRYIGNLPDLLIGHESYDHHFVEAKFRTNISIDECAKELLWDYRETLFGRDFNKDLCGAITPMQWAAQTHAFDLPDHDRAHLAKFKDILMRGGIDASLIQVPVMFYVVIKENRKFSLFLIRFNDEDGCFQIHQAGKPKEIAAEDVATRDFLDRFDKSYGEVVAPVLRDVFSAEIDEMASPQPDATKVVPAGSILDICLRAALTLKVKPRHGVYFGKLLKHPPIAAWLQERKLPVNKENLRAELEKCGIDATPTTFELDGEKIDLSIRTYDAEFDFYMK</sequence>
<organism evidence="1 2">
    <name type="scientific">Burkholderia pseudomultivorans</name>
    <dbReference type="NCBI Taxonomy" id="1207504"/>
    <lineage>
        <taxon>Bacteria</taxon>
        <taxon>Pseudomonadati</taxon>
        <taxon>Pseudomonadota</taxon>
        <taxon>Betaproteobacteria</taxon>
        <taxon>Burkholderiales</taxon>
        <taxon>Burkholderiaceae</taxon>
        <taxon>Burkholderia</taxon>
        <taxon>Burkholderia cepacia complex</taxon>
    </lineage>
</organism>
<comment type="caution">
    <text evidence="1">The sequence shown here is derived from an EMBL/GenBank/DDBJ whole genome shotgun (WGS) entry which is preliminary data.</text>
</comment>
<name>A0A132EXL3_9BURK</name>